<dbReference type="PANTHER" id="PTHR43798">
    <property type="entry name" value="MONOACYLGLYCEROL LIPASE"/>
    <property type="match status" value="1"/>
</dbReference>
<evidence type="ECO:0000313" key="3">
    <source>
        <dbReference type="Proteomes" id="UP000660262"/>
    </source>
</evidence>
<feature type="domain" description="AB hydrolase-1" evidence="1">
    <location>
        <begin position="48"/>
        <end position="337"/>
    </location>
</feature>
<evidence type="ECO:0000313" key="2">
    <source>
        <dbReference type="EMBL" id="GHP05377.1"/>
    </source>
</evidence>
<dbReference type="AlphaFoldDB" id="A0A830HK37"/>
<accession>A0A830HK37</accession>
<dbReference type="EMBL" id="BNJQ01000010">
    <property type="protein sequence ID" value="GHP05377.1"/>
    <property type="molecule type" value="Genomic_DNA"/>
</dbReference>
<reference evidence="2" key="1">
    <citation type="submission" date="2020-10" db="EMBL/GenBank/DDBJ databases">
        <title>Unveiling of a novel bifunctional photoreceptor, Dualchrome1, isolated from a cosmopolitan green alga.</title>
        <authorList>
            <person name="Suzuki S."/>
            <person name="Kawachi M."/>
        </authorList>
    </citation>
    <scope>NUCLEOTIDE SEQUENCE</scope>
    <source>
        <strain evidence="2">NIES 2893</strain>
    </source>
</reference>
<proteinExistence type="predicted"/>
<keyword evidence="3" id="KW-1185">Reference proteome</keyword>
<dbReference type="PANTHER" id="PTHR43798:SF33">
    <property type="entry name" value="HYDROLASE, PUTATIVE (AFU_ORTHOLOGUE AFUA_2G14860)-RELATED"/>
    <property type="match status" value="1"/>
</dbReference>
<name>A0A830HK37_9CHLO</name>
<dbReference type="GO" id="GO:0016020">
    <property type="term" value="C:membrane"/>
    <property type="evidence" value="ECO:0007669"/>
    <property type="project" value="TreeGrafter"/>
</dbReference>
<organism evidence="2 3">
    <name type="scientific">Pycnococcus provasolii</name>
    <dbReference type="NCBI Taxonomy" id="41880"/>
    <lineage>
        <taxon>Eukaryota</taxon>
        <taxon>Viridiplantae</taxon>
        <taxon>Chlorophyta</taxon>
        <taxon>Pseudoscourfieldiophyceae</taxon>
        <taxon>Pseudoscourfieldiales</taxon>
        <taxon>Pycnococcaceae</taxon>
        <taxon>Pycnococcus</taxon>
    </lineage>
</organism>
<dbReference type="InterPro" id="IPR029058">
    <property type="entry name" value="AB_hydrolase_fold"/>
</dbReference>
<dbReference type="SUPFAM" id="SSF53474">
    <property type="entry name" value="alpha/beta-Hydrolases"/>
    <property type="match status" value="1"/>
</dbReference>
<gene>
    <name evidence="2" type="ORF">PPROV_000412800</name>
</gene>
<dbReference type="Pfam" id="PF12697">
    <property type="entry name" value="Abhydrolase_6"/>
    <property type="match status" value="1"/>
</dbReference>
<protein>
    <recommendedName>
        <fullName evidence="1">AB hydrolase-1 domain-containing protein</fullName>
    </recommendedName>
</protein>
<dbReference type="Proteomes" id="UP000660262">
    <property type="component" value="Unassembled WGS sequence"/>
</dbReference>
<evidence type="ECO:0000259" key="1">
    <source>
        <dbReference type="Pfam" id="PF12697"/>
    </source>
</evidence>
<dbReference type="InterPro" id="IPR000073">
    <property type="entry name" value="AB_hydrolase_1"/>
</dbReference>
<sequence>MALIRPSATARLQLSTLVSTSRAAPWEWSVDVHGGGTSASPSQPRHVLLFLSGWPDDKRAWTPTAQAVASDEIMCGVICMPGYEDVASARKCIPGGFDIEDVVTIVEKTAEKLLQHASCSKLTLVLHDWGCYFGSLFFNRRPDLVNGILLVDIGLGRSDASAKKGKVAETNTKATTDPHLQQTTAGTVRLVFYQLWFASAYLLGRYTFACVGDMFLKTYFALASFLPFVGVQSGTMTSKSAPGMKPMRPSAEITSYLGYPYWMVWSRILRGGSPPKPRAPDDLDATPVVFLYGKMKKVFFHTASFLRDVAHHSPPCKVVGFDCGHWVMDAFPAEVVREVRALLSTLEKRTKL</sequence>
<dbReference type="Gene3D" id="3.40.50.1820">
    <property type="entry name" value="alpha/beta hydrolase"/>
    <property type="match status" value="1"/>
</dbReference>
<dbReference type="OrthoDB" id="408373at2759"/>
<comment type="caution">
    <text evidence="2">The sequence shown here is derived from an EMBL/GenBank/DDBJ whole genome shotgun (WGS) entry which is preliminary data.</text>
</comment>
<dbReference type="InterPro" id="IPR050266">
    <property type="entry name" value="AB_hydrolase_sf"/>
</dbReference>